<feature type="binding site" evidence="2">
    <location>
        <begin position="27"/>
        <end position="28"/>
    </location>
    <ligand>
        <name>substrate</name>
    </ligand>
</feature>
<evidence type="ECO:0000256" key="1">
    <source>
        <dbReference type="PIRSR" id="PIRSR613078-1"/>
    </source>
</evidence>
<evidence type="ECO:0000313" key="3">
    <source>
        <dbReference type="EMBL" id="TWP36812.1"/>
    </source>
</evidence>
<feature type="binding site" evidence="2">
    <location>
        <position position="64"/>
    </location>
    <ligand>
        <name>substrate</name>
    </ligand>
</feature>
<dbReference type="Proteomes" id="UP000320244">
    <property type="component" value="Unassembled WGS sequence"/>
</dbReference>
<dbReference type="Gene3D" id="3.40.50.1240">
    <property type="entry name" value="Phosphoglycerate mutase-like"/>
    <property type="match status" value="1"/>
</dbReference>
<dbReference type="OrthoDB" id="4697614at2"/>
<evidence type="ECO:0000313" key="4">
    <source>
        <dbReference type="Proteomes" id="UP000320244"/>
    </source>
</evidence>
<feature type="active site" description="Tele-phosphohistidine intermediate" evidence="1">
    <location>
        <position position="15"/>
    </location>
</feature>
<dbReference type="SMART" id="SM00855">
    <property type="entry name" value="PGAM"/>
    <property type="match status" value="1"/>
</dbReference>
<reference evidence="3 4" key="2">
    <citation type="submission" date="2019-08" db="EMBL/GenBank/DDBJ databases">
        <title>Jejuicoccus antrihumi gen. nov., sp. nov., a new member of the family Dermacoccaceae isolated from a cave.</title>
        <authorList>
            <person name="Schumann P."/>
            <person name="Kim I.S."/>
        </authorList>
    </citation>
    <scope>NUCLEOTIDE SEQUENCE [LARGE SCALE GENOMIC DNA]</scope>
    <source>
        <strain evidence="3 4">C5-26</strain>
    </source>
</reference>
<dbReference type="PIRSF" id="PIRSF000709">
    <property type="entry name" value="6PFK_2-Ptase"/>
    <property type="match status" value="1"/>
</dbReference>
<dbReference type="Pfam" id="PF00300">
    <property type="entry name" value="His_Phos_1"/>
    <property type="match status" value="1"/>
</dbReference>
<dbReference type="RefSeq" id="WP_146316353.1">
    <property type="nucleotide sequence ID" value="NZ_VCQV01000009.1"/>
</dbReference>
<evidence type="ECO:0000256" key="2">
    <source>
        <dbReference type="PIRSR" id="PIRSR613078-2"/>
    </source>
</evidence>
<feature type="active site" description="Proton donor/acceptor" evidence="1">
    <location>
        <position position="85"/>
    </location>
</feature>
<dbReference type="EMBL" id="VCQV01000009">
    <property type="protein sequence ID" value="TWP36812.1"/>
    <property type="molecule type" value="Genomic_DNA"/>
</dbReference>
<dbReference type="PANTHER" id="PTHR48100:SF15">
    <property type="entry name" value="SEDOHEPTULOSE 1,7-BISPHOSPHATASE"/>
    <property type="match status" value="1"/>
</dbReference>
<dbReference type="GO" id="GO:0070297">
    <property type="term" value="P:regulation of phosphorelay signal transduction system"/>
    <property type="evidence" value="ECO:0007669"/>
    <property type="project" value="TreeGrafter"/>
</dbReference>
<proteinExistence type="predicted"/>
<gene>
    <name evidence="3" type="ORF">FGL98_08625</name>
</gene>
<organism evidence="3 4">
    <name type="scientific">Leekyejoonella antrihumi</name>
    <dbReference type="NCBI Taxonomy" id="1660198"/>
    <lineage>
        <taxon>Bacteria</taxon>
        <taxon>Bacillati</taxon>
        <taxon>Actinomycetota</taxon>
        <taxon>Actinomycetes</taxon>
        <taxon>Micrococcales</taxon>
        <taxon>Dermacoccaceae</taxon>
        <taxon>Leekyejoonella</taxon>
    </lineage>
</organism>
<dbReference type="InterPro" id="IPR029033">
    <property type="entry name" value="His_PPase_superfam"/>
</dbReference>
<dbReference type="InterPro" id="IPR013078">
    <property type="entry name" value="His_Pase_superF_clade-1"/>
</dbReference>
<protein>
    <submittedName>
        <fullName evidence="3">Histidine phosphatase family protein</fullName>
    </submittedName>
</protein>
<comment type="caution">
    <text evidence="3">The sequence shown here is derived from an EMBL/GenBank/DDBJ whole genome shotgun (WGS) entry which is preliminary data.</text>
</comment>
<name>A0A563E3L2_9MICO</name>
<dbReference type="SUPFAM" id="SSF53254">
    <property type="entry name" value="Phosphoglycerate mutase-like"/>
    <property type="match status" value="1"/>
</dbReference>
<dbReference type="AlphaFoldDB" id="A0A563E3L2"/>
<dbReference type="PANTHER" id="PTHR48100">
    <property type="entry name" value="BROAD-SPECIFICITY PHOSPHATASE YOR283W-RELATED"/>
    <property type="match status" value="1"/>
</dbReference>
<dbReference type="CDD" id="cd07067">
    <property type="entry name" value="HP_PGM_like"/>
    <property type="match status" value="1"/>
</dbReference>
<accession>A0A563E3L2</accession>
<reference evidence="3 4" key="1">
    <citation type="submission" date="2019-05" db="EMBL/GenBank/DDBJ databases">
        <authorList>
            <person name="Lee S.D."/>
        </authorList>
    </citation>
    <scope>NUCLEOTIDE SEQUENCE [LARGE SCALE GENOMIC DNA]</scope>
    <source>
        <strain evidence="3 4">C5-26</strain>
    </source>
</reference>
<keyword evidence="4" id="KW-1185">Reference proteome</keyword>
<dbReference type="InterPro" id="IPR050275">
    <property type="entry name" value="PGM_Phosphatase"/>
</dbReference>
<dbReference type="GO" id="GO:0101006">
    <property type="term" value="F:protein histidine phosphatase activity"/>
    <property type="evidence" value="ECO:0007669"/>
    <property type="project" value="TreeGrafter"/>
</dbReference>
<feature type="binding site" evidence="2">
    <location>
        <begin position="85"/>
        <end position="88"/>
    </location>
    <ligand>
        <name>substrate</name>
    </ligand>
</feature>
<sequence>MSLNQHRNSLVLIRHGETEWSRTGLHTGTTDLPLLPEGEACARRAGDLIAGMNIVAAFSSPLQRARRTAELAGLSDVQIDDDLREWDYGGYEGLSTNQIRADLGHEWEIFTDGVVPGKTPGETVEDVAARVSHVVARATPLLEKGHVALVAHGHSLRILASVFLRQETRFGAQVMMDAGAISLLSYYHGKPCINVWNRQTRED</sequence>